<accession>A0A6A6RC85</accession>
<dbReference type="OrthoDB" id="3021074at2759"/>
<feature type="transmembrane region" description="Helical" evidence="1">
    <location>
        <begin position="391"/>
        <end position="417"/>
    </location>
</feature>
<feature type="transmembrane region" description="Helical" evidence="1">
    <location>
        <begin position="125"/>
        <end position="148"/>
    </location>
</feature>
<keyword evidence="1" id="KW-0812">Transmembrane</keyword>
<name>A0A6A6RC85_9PEZI</name>
<feature type="transmembrane region" description="Helical" evidence="1">
    <location>
        <begin position="200"/>
        <end position="219"/>
    </location>
</feature>
<feature type="transmembrane region" description="Helical" evidence="1">
    <location>
        <begin position="437"/>
        <end position="456"/>
    </location>
</feature>
<proteinExistence type="predicted"/>
<evidence type="ECO:0000256" key="1">
    <source>
        <dbReference type="SAM" id="Phobius"/>
    </source>
</evidence>
<keyword evidence="1" id="KW-0472">Membrane</keyword>
<feature type="transmembrane region" description="Helical" evidence="1">
    <location>
        <begin position="100"/>
        <end position="116"/>
    </location>
</feature>
<dbReference type="Proteomes" id="UP000799750">
    <property type="component" value="Unassembled WGS sequence"/>
</dbReference>
<dbReference type="AlphaFoldDB" id="A0A6A6RC85"/>
<evidence type="ECO:0000313" key="3">
    <source>
        <dbReference type="Proteomes" id="UP000799750"/>
    </source>
</evidence>
<feature type="transmembrane region" description="Helical" evidence="1">
    <location>
        <begin position="305"/>
        <end position="327"/>
    </location>
</feature>
<sequence length="727" mass="83328">MPNSTFVAANRTYLGSTGWVNGSLYKQSFDADVNIYTYPKTGDHHNVNLTILPNDVASLTFGAADQWVTAAFQLADFVLSNETFRIPVVCVYPISSQYDVLPRALFYLLLILSLVFRRHTLLSTAALATTMTYSATAVIHVFALLAQYRFNVGPGDADSAKEYGDVDLLGIFPILAAAGIMLAPILNWSTTIRRHRAQAIIIWWGILIFVGLVPAWIYMYGWGERFDLDELQSFAACPRTSNSECNFGPDWGFENDFTYALFKKCNCVDFCTTLSPTSPMRSGSNMVARIGRKISWQIGSSDRVWSLWTFSWIVLIFIVLYGIFGIISSFSSPAAVRNAFFKVLSSGRRQWIQVLFEGSRQEKLLDKFHLTSPKPSPPTGLRSLRHHIAKYIAAGIYLGSIAGAILSPAIFVTTVVSNEILLGMYPVSEHHDAVGAWAPWVSVALVLFAAVMDRYFRPLLISTRIALESLWSVVRYSHIERQEFGSNVQARETVRYRIEKFKKEASIPFLHVWYRGIRLAWHARVKYAEFVWWWKNTEEASEFNDREIRGWQKRRLPKPKCACFSCVRREERRGKQREETRQRREVFNQPYESDNSEDEAELKTVLEYLQARVKRRLGPDFHVRRRPREQFASVDVLPLPGYTKADMRSPPLDEYAELPNYGYLLKRVKRRLGENYEIVRLPGGGELPMRYLARSEESWQSVDTFYASPTTPDISDSQRLFHERDKK</sequence>
<organism evidence="2 3">
    <name type="scientific">Lophium mytilinum</name>
    <dbReference type="NCBI Taxonomy" id="390894"/>
    <lineage>
        <taxon>Eukaryota</taxon>
        <taxon>Fungi</taxon>
        <taxon>Dikarya</taxon>
        <taxon>Ascomycota</taxon>
        <taxon>Pezizomycotina</taxon>
        <taxon>Dothideomycetes</taxon>
        <taxon>Pleosporomycetidae</taxon>
        <taxon>Mytilinidiales</taxon>
        <taxon>Mytilinidiaceae</taxon>
        <taxon>Lophium</taxon>
    </lineage>
</organism>
<protein>
    <submittedName>
        <fullName evidence="2">Uncharacterized protein</fullName>
    </submittedName>
</protein>
<feature type="transmembrane region" description="Helical" evidence="1">
    <location>
        <begin position="168"/>
        <end position="188"/>
    </location>
</feature>
<evidence type="ECO:0000313" key="2">
    <source>
        <dbReference type="EMBL" id="KAF2501340.1"/>
    </source>
</evidence>
<keyword evidence="3" id="KW-1185">Reference proteome</keyword>
<keyword evidence="1" id="KW-1133">Transmembrane helix</keyword>
<dbReference type="EMBL" id="MU004182">
    <property type="protein sequence ID" value="KAF2501340.1"/>
    <property type="molecule type" value="Genomic_DNA"/>
</dbReference>
<gene>
    <name evidence="2" type="ORF">BU16DRAFT_196457</name>
</gene>
<reference evidence="2" key="1">
    <citation type="journal article" date="2020" name="Stud. Mycol.">
        <title>101 Dothideomycetes genomes: a test case for predicting lifestyles and emergence of pathogens.</title>
        <authorList>
            <person name="Haridas S."/>
            <person name="Albert R."/>
            <person name="Binder M."/>
            <person name="Bloem J."/>
            <person name="Labutti K."/>
            <person name="Salamov A."/>
            <person name="Andreopoulos B."/>
            <person name="Baker S."/>
            <person name="Barry K."/>
            <person name="Bills G."/>
            <person name="Bluhm B."/>
            <person name="Cannon C."/>
            <person name="Castanera R."/>
            <person name="Culley D."/>
            <person name="Daum C."/>
            <person name="Ezra D."/>
            <person name="Gonzalez J."/>
            <person name="Henrissat B."/>
            <person name="Kuo A."/>
            <person name="Liang C."/>
            <person name="Lipzen A."/>
            <person name="Lutzoni F."/>
            <person name="Magnuson J."/>
            <person name="Mondo S."/>
            <person name="Nolan M."/>
            <person name="Ohm R."/>
            <person name="Pangilinan J."/>
            <person name="Park H.-J."/>
            <person name="Ramirez L."/>
            <person name="Alfaro M."/>
            <person name="Sun H."/>
            <person name="Tritt A."/>
            <person name="Yoshinaga Y."/>
            <person name="Zwiers L.-H."/>
            <person name="Turgeon B."/>
            <person name="Goodwin S."/>
            <person name="Spatafora J."/>
            <person name="Crous P."/>
            <person name="Grigoriev I."/>
        </authorList>
    </citation>
    <scope>NUCLEOTIDE SEQUENCE</scope>
    <source>
        <strain evidence="2">CBS 269.34</strain>
    </source>
</reference>